<dbReference type="KEGG" id="bbes:BESB_057400"/>
<sequence>MASARVLACRPSQAGATGVKGGVQRRGLLPLRLRVSVLALFAATALCSGSSSPRTIHALAVNSLSAECGASGHETTCICAEASLKTSEQKSSAVISKETNVLEVDCKGELKFAPTGAGNSLVCPAGSDGLNNCQLDINKLLTKQQNAVQWQNCDQESKVPEQCKSLTIPEESLPFADEGFSVGCVDKTQGDKKLCQVAVTIKARASETNGQTVTCAYGASSNESRQAVTLNPSKNSFTLVCGDKGTVLPTNYETKFCSSDPEKAKETCDGDYQSILPGFEEGWWKNDDPTANSFTLSIPVEKFPKEQAKMVVACQQEKESSGSKTVQWEAATSSVCRVDVTIEAGSPASLSLGSRHFSSWLLAFAVTFVMARGI</sequence>
<organism evidence="2 3">
    <name type="scientific">Besnoitia besnoiti</name>
    <name type="common">Apicomplexan protozoan</name>
    <dbReference type="NCBI Taxonomy" id="94643"/>
    <lineage>
        <taxon>Eukaryota</taxon>
        <taxon>Sar</taxon>
        <taxon>Alveolata</taxon>
        <taxon>Apicomplexa</taxon>
        <taxon>Conoidasida</taxon>
        <taxon>Coccidia</taxon>
        <taxon>Eucoccidiorida</taxon>
        <taxon>Eimeriorina</taxon>
        <taxon>Sarcocystidae</taxon>
        <taxon>Besnoitia</taxon>
    </lineage>
</organism>
<dbReference type="PRINTS" id="PR01801">
    <property type="entry name" value="SURFCEANTIGN"/>
</dbReference>
<dbReference type="OrthoDB" id="331001at2759"/>
<reference evidence="2 3" key="1">
    <citation type="submission" date="2017-09" db="EMBL/GenBank/DDBJ databases">
        <title>Genome sequencing of Besnoitia besnoiti strain Bb-Ger1.</title>
        <authorList>
            <person name="Schares G."/>
            <person name="Venepally P."/>
            <person name="Lorenzi H.A."/>
        </authorList>
    </citation>
    <scope>NUCLEOTIDE SEQUENCE [LARGE SCALE GENOMIC DNA]</scope>
    <source>
        <strain evidence="2 3">Bb-Ger1</strain>
    </source>
</reference>
<protein>
    <submittedName>
        <fullName evidence="2">SAG-related sequence</fullName>
    </submittedName>
</protein>
<comment type="caution">
    <text evidence="2">The sequence shown here is derived from an EMBL/GenBank/DDBJ whole genome shotgun (WGS) entry which is preliminary data.</text>
</comment>
<dbReference type="GeneID" id="40310669"/>
<dbReference type="VEuPathDB" id="ToxoDB:BESB_057400"/>
<dbReference type="GO" id="GO:0016020">
    <property type="term" value="C:membrane"/>
    <property type="evidence" value="ECO:0007669"/>
    <property type="project" value="InterPro"/>
</dbReference>
<evidence type="ECO:0000313" key="2">
    <source>
        <dbReference type="EMBL" id="PFH36089.1"/>
    </source>
</evidence>
<evidence type="ECO:0000259" key="1">
    <source>
        <dbReference type="Pfam" id="PF04092"/>
    </source>
</evidence>
<dbReference type="Gene3D" id="2.60.40.1320">
    <property type="entry name" value="SRS domain"/>
    <property type="match status" value="2"/>
</dbReference>
<dbReference type="Proteomes" id="UP000224006">
    <property type="component" value="Chromosome IV"/>
</dbReference>
<dbReference type="InterPro" id="IPR036755">
    <property type="entry name" value="SRS_dom_sf"/>
</dbReference>
<feature type="domain" description="SRS" evidence="1">
    <location>
        <begin position="75"/>
        <end position="201"/>
    </location>
</feature>
<dbReference type="Pfam" id="PF04092">
    <property type="entry name" value="SAG"/>
    <property type="match status" value="2"/>
</dbReference>
<evidence type="ECO:0000313" key="3">
    <source>
        <dbReference type="Proteomes" id="UP000224006"/>
    </source>
</evidence>
<keyword evidence="3" id="KW-1185">Reference proteome</keyword>
<proteinExistence type="predicted"/>
<dbReference type="EMBL" id="NWUJ01000004">
    <property type="protein sequence ID" value="PFH36089.1"/>
    <property type="molecule type" value="Genomic_DNA"/>
</dbReference>
<feature type="domain" description="SRS" evidence="1">
    <location>
        <begin position="211"/>
        <end position="342"/>
    </location>
</feature>
<dbReference type="AlphaFoldDB" id="A0A2A9MDY2"/>
<dbReference type="RefSeq" id="XP_029220098.1">
    <property type="nucleotide sequence ID" value="XM_029364175.1"/>
</dbReference>
<dbReference type="InterPro" id="IPR028352">
    <property type="entry name" value="Surface_antig_SAG1"/>
</dbReference>
<accession>A0A2A9MDY2</accession>
<dbReference type="SUPFAM" id="SSF74877">
    <property type="entry name" value="Major surface antigen p30, SAG1"/>
    <property type="match status" value="2"/>
</dbReference>
<name>A0A2A9MDY2_BESBE</name>
<dbReference type="InterPro" id="IPR007226">
    <property type="entry name" value="SRS_dom"/>
</dbReference>
<gene>
    <name evidence="2" type="ORF">BESB_057400</name>
</gene>